<evidence type="ECO:0000313" key="2">
    <source>
        <dbReference type="EMBL" id="PIW14278.1"/>
    </source>
</evidence>
<gene>
    <name evidence="2" type="ORF">COW36_21930</name>
</gene>
<dbReference type="AlphaFoldDB" id="A0A2M7FY70"/>
<feature type="compositionally biased region" description="Polar residues" evidence="1">
    <location>
        <begin position="67"/>
        <end position="76"/>
    </location>
</feature>
<protein>
    <submittedName>
        <fullName evidence="2">Uncharacterized protein</fullName>
    </submittedName>
</protein>
<feature type="compositionally biased region" description="Polar residues" evidence="1">
    <location>
        <begin position="1"/>
        <end position="12"/>
    </location>
</feature>
<reference evidence="2 3" key="1">
    <citation type="submission" date="2017-09" db="EMBL/GenBank/DDBJ databases">
        <title>Depth-based differentiation of microbial function through sediment-hosted aquifers and enrichment of novel symbionts in the deep terrestrial subsurface.</title>
        <authorList>
            <person name="Probst A.J."/>
            <person name="Ladd B."/>
            <person name="Jarett J.K."/>
            <person name="Geller-Mcgrath D.E."/>
            <person name="Sieber C.M."/>
            <person name="Emerson J.B."/>
            <person name="Anantharaman K."/>
            <person name="Thomas B.C."/>
            <person name="Malmstrom R."/>
            <person name="Stieglmeier M."/>
            <person name="Klingl A."/>
            <person name="Woyke T."/>
            <person name="Ryan C.M."/>
            <person name="Banfield J.F."/>
        </authorList>
    </citation>
    <scope>NUCLEOTIDE SEQUENCE [LARGE SCALE GENOMIC DNA]</scope>
    <source>
        <strain evidence="2">CG17_big_fil_post_rev_8_21_14_2_50_48_46</strain>
    </source>
</reference>
<sequence>MGQIRITAQQPRMTLRIQEGESRVVSPQTDETKPSPRPAKAEVPELLNPNEAPPSPDPSHYLERLSPPTTRQTLGSDSLQLEVGYQSKGTELLTRAQDPGLVENLKALNGPNQGTGAEFLQDKTLMTGTVIRPDEAVSVRVGIASSVDTSQFQNDREHWLKQLPAAARAGVYAGVGVQTGPVASNIIVDTALGQPRIGAGMAVNIATGATVGVSYLNQPNPLSGQSENTLRLGAEVFSQQDTVIGANLTQPLQRDSADATQTAFGLYLNTRFH</sequence>
<dbReference type="Proteomes" id="UP000231019">
    <property type="component" value="Unassembled WGS sequence"/>
</dbReference>
<feature type="compositionally biased region" description="Basic and acidic residues" evidence="1">
    <location>
        <begin position="30"/>
        <end position="43"/>
    </location>
</feature>
<comment type="caution">
    <text evidence="2">The sequence shown here is derived from an EMBL/GenBank/DDBJ whole genome shotgun (WGS) entry which is preliminary data.</text>
</comment>
<organism evidence="2 3">
    <name type="scientific">bacterium (Candidatus Blackallbacteria) CG17_big_fil_post_rev_8_21_14_2_50_48_46</name>
    <dbReference type="NCBI Taxonomy" id="2014261"/>
    <lineage>
        <taxon>Bacteria</taxon>
        <taxon>Candidatus Blackallbacteria</taxon>
    </lineage>
</organism>
<dbReference type="EMBL" id="PFFQ01000061">
    <property type="protein sequence ID" value="PIW14278.1"/>
    <property type="molecule type" value="Genomic_DNA"/>
</dbReference>
<name>A0A2M7FY70_9BACT</name>
<proteinExistence type="predicted"/>
<feature type="region of interest" description="Disordered" evidence="1">
    <location>
        <begin position="1"/>
        <end position="76"/>
    </location>
</feature>
<evidence type="ECO:0000313" key="3">
    <source>
        <dbReference type="Proteomes" id="UP000231019"/>
    </source>
</evidence>
<evidence type="ECO:0000256" key="1">
    <source>
        <dbReference type="SAM" id="MobiDB-lite"/>
    </source>
</evidence>
<accession>A0A2M7FY70</accession>